<feature type="transmembrane region" description="Helical" evidence="1">
    <location>
        <begin position="209"/>
        <end position="232"/>
    </location>
</feature>
<evidence type="ECO:0000313" key="3">
    <source>
        <dbReference type="Proteomes" id="UP001220509"/>
    </source>
</evidence>
<accession>A0AAX3M1T9</accession>
<evidence type="ECO:0000313" key="2">
    <source>
        <dbReference type="EMBL" id="WCT55771.1"/>
    </source>
</evidence>
<dbReference type="RefSeq" id="WP_273614121.1">
    <property type="nucleotide sequence ID" value="NZ_CP117416.1"/>
</dbReference>
<keyword evidence="1" id="KW-0472">Membrane</keyword>
<proteinExistence type="predicted"/>
<protein>
    <submittedName>
        <fullName evidence="2">DUF4173 domain-containing protein</fullName>
    </submittedName>
</protein>
<feature type="transmembrane region" description="Helical" evidence="1">
    <location>
        <begin position="37"/>
        <end position="54"/>
    </location>
</feature>
<feature type="transmembrane region" description="Helical" evidence="1">
    <location>
        <begin position="364"/>
        <end position="386"/>
    </location>
</feature>
<feature type="transmembrane region" description="Helical" evidence="1">
    <location>
        <begin position="284"/>
        <end position="309"/>
    </location>
</feature>
<keyword evidence="3" id="KW-1185">Reference proteome</keyword>
<evidence type="ECO:0000256" key="1">
    <source>
        <dbReference type="SAM" id="Phobius"/>
    </source>
</evidence>
<dbReference type="Proteomes" id="UP001220509">
    <property type="component" value="Chromosome"/>
</dbReference>
<feature type="transmembrane region" description="Helical" evidence="1">
    <location>
        <begin position="426"/>
        <end position="445"/>
    </location>
</feature>
<dbReference type="EMBL" id="CP117416">
    <property type="protein sequence ID" value="WCT55771.1"/>
    <property type="molecule type" value="Genomic_DNA"/>
</dbReference>
<dbReference type="InterPro" id="IPR025291">
    <property type="entry name" value="DUF4153"/>
</dbReference>
<reference evidence="2 3" key="1">
    <citation type="submission" date="2023-02" db="EMBL/GenBank/DDBJ databases">
        <title>Genome sequence of Paenibacillus kyungheensis KACC 18744.</title>
        <authorList>
            <person name="Kim S."/>
            <person name="Heo J."/>
            <person name="Kwon S.-W."/>
        </authorList>
    </citation>
    <scope>NUCLEOTIDE SEQUENCE [LARGE SCALE GENOMIC DNA]</scope>
    <source>
        <strain evidence="2 3">KACC 18744</strain>
    </source>
</reference>
<sequence length="528" mass="59882">MYEKLIVAKHRTWIALLGALGLATVHQYLFYGHSLGISYPVFILLFYLYMYTYAGDKLRAGSWFSRFAMTVIILLSLTYGLFTNPIFMVLNALFVPCLIFLHLAYMLSHRRLSWHRPKLLIDALDHVIPQAVRHWVTPFRILKNAATGKMEQEKKKIVTKILIGLVIAFPLLLIIISLLTSADRIFGNLLSTLPNWIDGLSFGEGSFRVLWIVIGGLIFFGYLWGFVQPYIYPPVVDYRQQPLPGSASAASGVGLSSPVPPVYGPQPLLASPVAKRHPIRIDPIIMATILILINIVYVLFVVVQFSYLFGAGQGQIPDGHSYAEYARSGFVELVMVTSLNFVIMVCVLLYMADSNLILRRINNSMLYILLICSGVMLYSAFARLILYEQAYGYTYTRFLVHAFMIFLGVLLLVAGLHIYWKKVPLVKCYIVLALTAYVVVNYVGMDRIIAVQNLDRYEQTGQIDFDYLNNLSSDAIPVLLQRSATLLPASQHYFRQDKAYLFEKEQSWQSINWADYRAIRALRSDGSS</sequence>
<dbReference type="KEGG" id="pka:PQ456_21910"/>
<dbReference type="AlphaFoldDB" id="A0AAX3M1T9"/>
<gene>
    <name evidence="2" type="ORF">PQ456_21910</name>
</gene>
<keyword evidence="1" id="KW-1133">Transmembrane helix</keyword>
<name>A0AAX3M1T9_9BACL</name>
<feature type="transmembrane region" description="Helical" evidence="1">
    <location>
        <begin position="88"/>
        <end position="108"/>
    </location>
</feature>
<keyword evidence="1" id="KW-0812">Transmembrane</keyword>
<feature type="transmembrane region" description="Helical" evidence="1">
    <location>
        <begin position="398"/>
        <end position="419"/>
    </location>
</feature>
<feature type="transmembrane region" description="Helical" evidence="1">
    <location>
        <begin position="329"/>
        <end position="352"/>
    </location>
</feature>
<dbReference type="Pfam" id="PF13687">
    <property type="entry name" value="DUF4153"/>
    <property type="match status" value="1"/>
</dbReference>
<organism evidence="2 3">
    <name type="scientific">Paenibacillus kyungheensis</name>
    <dbReference type="NCBI Taxonomy" id="1452732"/>
    <lineage>
        <taxon>Bacteria</taxon>
        <taxon>Bacillati</taxon>
        <taxon>Bacillota</taxon>
        <taxon>Bacilli</taxon>
        <taxon>Bacillales</taxon>
        <taxon>Paenibacillaceae</taxon>
        <taxon>Paenibacillus</taxon>
    </lineage>
</organism>
<feature type="transmembrane region" description="Helical" evidence="1">
    <location>
        <begin position="12"/>
        <end position="31"/>
    </location>
</feature>
<feature type="transmembrane region" description="Helical" evidence="1">
    <location>
        <begin position="157"/>
        <end position="179"/>
    </location>
</feature>
<feature type="transmembrane region" description="Helical" evidence="1">
    <location>
        <begin position="63"/>
        <end position="82"/>
    </location>
</feature>